<evidence type="ECO:0000256" key="1">
    <source>
        <dbReference type="SAM" id="Coils"/>
    </source>
</evidence>
<sequence length="556" mass="64754">MRGELLRTKTTTETSQLGAQLCSGHSEREGGRDYSELEKEVAELRAQLQKASVRSEVEELRRALESKERENLRLSLQVKEFSSDMEGREKQHLRILDQLKSMQSRGQRERREMEALVLESTRSKNELKTRAQEAVRQWRAKCRRLQKELEDVEVQGRLHEEKILQVSRENERSQAQLTALSQQAEASCRELGEALSRLAQREQELHRKGVELSEAHQRQLALQQEIREVKEASATLQEESQHQTSTIARLREENHILEEQAEVQARLLQRDQEAKAELHTTLKQMTAAHAQLSLRLAEEENARKDMQRATAELQSKLTLLQEERATLSQQLQLEREVHQKELNNMAATVKDERTRKDREVQEMLRLCRQENNELSTHLREVKANAASDKEVCVALHIKLDRMKDECDKLVAQLHTKNNAHSLLQRKYQQLKQELKDKVSDDEQRRVSEPELLRLEKKIVTMEADRETVLTSLGEELDAVCRSLARNGQEKLQAKFKNTYKPPILFEYLIEILLKSTRDKTRTSKLASFCLRTQENLLEGEVGEVELLWTRMREIPI</sequence>
<feature type="region of interest" description="Disordered" evidence="2">
    <location>
        <begin position="1"/>
        <end position="31"/>
    </location>
</feature>
<proteinExistence type="predicted"/>
<dbReference type="AlphaFoldDB" id="A0A315VWE2"/>
<gene>
    <name evidence="3" type="ORF">CCH79_00000216</name>
</gene>
<dbReference type="InterPro" id="IPR026652">
    <property type="entry name" value="CEP128"/>
</dbReference>
<organism evidence="3 4">
    <name type="scientific">Gambusia affinis</name>
    <name type="common">Western mosquitofish</name>
    <name type="synonym">Heterandria affinis</name>
    <dbReference type="NCBI Taxonomy" id="33528"/>
    <lineage>
        <taxon>Eukaryota</taxon>
        <taxon>Metazoa</taxon>
        <taxon>Chordata</taxon>
        <taxon>Craniata</taxon>
        <taxon>Vertebrata</taxon>
        <taxon>Euteleostomi</taxon>
        <taxon>Actinopterygii</taxon>
        <taxon>Neopterygii</taxon>
        <taxon>Teleostei</taxon>
        <taxon>Neoteleostei</taxon>
        <taxon>Acanthomorphata</taxon>
        <taxon>Ovalentaria</taxon>
        <taxon>Atherinomorphae</taxon>
        <taxon>Cyprinodontiformes</taxon>
        <taxon>Poeciliidae</taxon>
        <taxon>Poeciliinae</taxon>
        <taxon>Gambusia</taxon>
    </lineage>
</organism>
<dbReference type="PANTHER" id="PTHR46657">
    <property type="entry name" value="CENTROSOMAL PROTEIN OF 128 KDA"/>
    <property type="match status" value="1"/>
</dbReference>
<dbReference type="STRING" id="33528.ENSGAFP00000013703"/>
<dbReference type="GO" id="GO:0005814">
    <property type="term" value="C:centriole"/>
    <property type="evidence" value="ECO:0007669"/>
    <property type="project" value="TreeGrafter"/>
</dbReference>
<evidence type="ECO:0000313" key="3">
    <source>
        <dbReference type="EMBL" id="PWA27896.1"/>
    </source>
</evidence>
<protein>
    <submittedName>
        <fullName evidence="3">Uncharacterized protein</fullName>
    </submittedName>
</protein>
<keyword evidence="1" id="KW-0175">Coiled coil</keyword>
<reference evidence="3 4" key="1">
    <citation type="journal article" date="2018" name="G3 (Bethesda)">
        <title>A High-Quality Reference Genome for the Invasive Mosquitofish Gambusia affinis Using a Chicago Library.</title>
        <authorList>
            <person name="Hoffberg S.L."/>
            <person name="Troendle N.J."/>
            <person name="Glenn T.C."/>
            <person name="Mahmud O."/>
            <person name="Louha S."/>
            <person name="Chalopin D."/>
            <person name="Bennetzen J.L."/>
            <person name="Mauricio R."/>
        </authorList>
    </citation>
    <scope>NUCLEOTIDE SEQUENCE [LARGE SCALE GENOMIC DNA]</scope>
    <source>
        <strain evidence="3">NE01/NJP1002.9</strain>
        <tissue evidence="3">Muscle</tissue>
    </source>
</reference>
<comment type="caution">
    <text evidence="3">The sequence shown here is derived from an EMBL/GenBank/DDBJ whole genome shotgun (WGS) entry which is preliminary data.</text>
</comment>
<dbReference type="EMBL" id="NHOQ01001000">
    <property type="protein sequence ID" value="PWA27896.1"/>
    <property type="molecule type" value="Genomic_DNA"/>
</dbReference>
<dbReference type="GO" id="GO:0000922">
    <property type="term" value="C:spindle pole"/>
    <property type="evidence" value="ECO:0007669"/>
    <property type="project" value="TreeGrafter"/>
</dbReference>
<keyword evidence="4" id="KW-1185">Reference proteome</keyword>
<name>A0A315VWE2_GAMAF</name>
<dbReference type="PANTHER" id="PTHR46657:SF1">
    <property type="entry name" value="CENTROSOMAL PROTEIN OF 128 KDA"/>
    <property type="match status" value="1"/>
</dbReference>
<dbReference type="Proteomes" id="UP000250572">
    <property type="component" value="Unassembled WGS sequence"/>
</dbReference>
<feature type="compositionally biased region" description="Polar residues" evidence="2">
    <location>
        <begin position="8"/>
        <end position="18"/>
    </location>
</feature>
<accession>A0A315VWE2</accession>
<feature type="coiled-coil region" evidence="1">
    <location>
        <begin position="128"/>
        <end position="183"/>
    </location>
</feature>
<feature type="coiled-coil region" evidence="1">
    <location>
        <begin position="212"/>
        <end position="444"/>
    </location>
</feature>
<evidence type="ECO:0000256" key="2">
    <source>
        <dbReference type="SAM" id="MobiDB-lite"/>
    </source>
</evidence>
<evidence type="ECO:0000313" key="4">
    <source>
        <dbReference type="Proteomes" id="UP000250572"/>
    </source>
</evidence>